<comment type="caution">
    <text evidence="11">The sequence shown here is derived from an EMBL/GenBank/DDBJ whole genome shotgun (WGS) entry which is preliminary data.</text>
</comment>
<dbReference type="Proteomes" id="UP000681610">
    <property type="component" value="Unassembled WGS sequence"/>
</dbReference>
<keyword evidence="12" id="KW-1185">Reference proteome</keyword>
<name>A0ABS3PYS4_9FLAO</name>
<sequence length="206" mass="22965">MVKIKVCGMRQPQNIGDIAALNPDYMGFIFYPPSPRFCSGSLPTLPDTIQKVGVFVNASLQYIEEKINTYQLNALQLHGDESAAFCQQLKQAYPQLAIIKAFAIGDKAHFEPLAPYLSVTDYFLFDTKGANYGGNGTVFNWDLLSNYPYKQPIFLSGGIGLSEIKPIKALLSTKIPIFALDINSKFETSPGEKEVARVREFIKHFQ</sequence>
<comment type="catalytic activity">
    <reaction evidence="1 9">
        <text>N-(5-phospho-beta-D-ribosyl)anthranilate = 1-(2-carboxyphenylamino)-1-deoxy-D-ribulose 5-phosphate</text>
        <dbReference type="Rhea" id="RHEA:21540"/>
        <dbReference type="ChEBI" id="CHEBI:18277"/>
        <dbReference type="ChEBI" id="CHEBI:58613"/>
        <dbReference type="EC" id="5.3.1.24"/>
    </reaction>
</comment>
<dbReference type="Pfam" id="PF00697">
    <property type="entry name" value="PRAI"/>
    <property type="match status" value="1"/>
</dbReference>
<dbReference type="EC" id="5.3.1.24" evidence="3 9"/>
<dbReference type="SUPFAM" id="SSF51366">
    <property type="entry name" value="Ribulose-phoshate binding barrel"/>
    <property type="match status" value="1"/>
</dbReference>
<dbReference type="InterPro" id="IPR001240">
    <property type="entry name" value="PRAI_dom"/>
</dbReference>
<dbReference type="HAMAP" id="MF_00135">
    <property type="entry name" value="PRAI"/>
    <property type="match status" value="1"/>
</dbReference>
<dbReference type="GO" id="GO:0016853">
    <property type="term" value="F:isomerase activity"/>
    <property type="evidence" value="ECO:0007669"/>
    <property type="project" value="UniProtKB-KW"/>
</dbReference>
<evidence type="ECO:0000256" key="6">
    <source>
        <dbReference type="ARBA" id="ARBA00022822"/>
    </source>
</evidence>
<dbReference type="PANTHER" id="PTHR42894">
    <property type="entry name" value="N-(5'-PHOSPHORIBOSYL)ANTHRANILATE ISOMERASE"/>
    <property type="match status" value="1"/>
</dbReference>
<evidence type="ECO:0000313" key="11">
    <source>
        <dbReference type="EMBL" id="MBO1884465.1"/>
    </source>
</evidence>
<proteinExistence type="inferred from homology"/>
<evidence type="ECO:0000256" key="9">
    <source>
        <dbReference type="HAMAP-Rule" id="MF_00135"/>
    </source>
</evidence>
<evidence type="ECO:0000256" key="3">
    <source>
        <dbReference type="ARBA" id="ARBA00012572"/>
    </source>
</evidence>
<keyword evidence="5 9" id="KW-0028">Amino-acid biosynthesis</keyword>
<dbReference type="CDD" id="cd00405">
    <property type="entry name" value="PRAI"/>
    <property type="match status" value="1"/>
</dbReference>
<dbReference type="EMBL" id="JAGDYP010000006">
    <property type="protein sequence ID" value="MBO1884465.1"/>
    <property type="molecule type" value="Genomic_DNA"/>
</dbReference>
<evidence type="ECO:0000256" key="4">
    <source>
        <dbReference type="ARBA" id="ARBA00022272"/>
    </source>
</evidence>
<keyword evidence="8 9" id="KW-0413">Isomerase</keyword>
<evidence type="ECO:0000256" key="2">
    <source>
        <dbReference type="ARBA" id="ARBA00004664"/>
    </source>
</evidence>
<dbReference type="InterPro" id="IPR044643">
    <property type="entry name" value="TrpF_fam"/>
</dbReference>
<dbReference type="InterPro" id="IPR013785">
    <property type="entry name" value="Aldolase_TIM"/>
</dbReference>
<comment type="pathway">
    <text evidence="2 9">Amino-acid biosynthesis; L-tryptophan biosynthesis; L-tryptophan from chorismate: step 3/5.</text>
</comment>
<evidence type="ECO:0000313" key="12">
    <source>
        <dbReference type="Proteomes" id="UP000681610"/>
    </source>
</evidence>
<evidence type="ECO:0000256" key="7">
    <source>
        <dbReference type="ARBA" id="ARBA00023141"/>
    </source>
</evidence>
<evidence type="ECO:0000256" key="8">
    <source>
        <dbReference type="ARBA" id="ARBA00023235"/>
    </source>
</evidence>
<reference evidence="11 12" key="1">
    <citation type="submission" date="2021-03" db="EMBL/GenBank/DDBJ databases">
        <title>Isolation and description of Capnocytophaga bilenii sp. nov., a novel Capnocytophaga species, isolated from a gingivitis subject.</title>
        <authorList>
            <person name="Antezack A."/>
            <person name="Monnet-Corti V."/>
            <person name="La Scola B."/>
        </authorList>
    </citation>
    <scope>NUCLEOTIDE SEQUENCE [LARGE SCALE GENOMIC DNA]</scope>
    <source>
        <strain evidence="11 12">Marseille-Q4570</strain>
    </source>
</reference>
<protein>
    <recommendedName>
        <fullName evidence="4 9">N-(5'-phosphoribosyl)anthranilate isomerase</fullName>
        <shortName evidence="9">PRAI</shortName>
        <ecNumber evidence="3 9">5.3.1.24</ecNumber>
    </recommendedName>
</protein>
<accession>A0ABS3PYS4</accession>
<organism evidence="11 12">
    <name type="scientific">Capnocytophaga bilenii</name>
    <dbReference type="NCBI Taxonomy" id="2819369"/>
    <lineage>
        <taxon>Bacteria</taxon>
        <taxon>Pseudomonadati</taxon>
        <taxon>Bacteroidota</taxon>
        <taxon>Flavobacteriia</taxon>
        <taxon>Flavobacteriales</taxon>
        <taxon>Flavobacteriaceae</taxon>
        <taxon>Capnocytophaga</taxon>
    </lineage>
</organism>
<comment type="similarity">
    <text evidence="9">Belongs to the TrpF family.</text>
</comment>
<evidence type="ECO:0000256" key="1">
    <source>
        <dbReference type="ARBA" id="ARBA00001164"/>
    </source>
</evidence>
<evidence type="ECO:0000256" key="5">
    <source>
        <dbReference type="ARBA" id="ARBA00022605"/>
    </source>
</evidence>
<evidence type="ECO:0000259" key="10">
    <source>
        <dbReference type="Pfam" id="PF00697"/>
    </source>
</evidence>
<dbReference type="InterPro" id="IPR011060">
    <property type="entry name" value="RibuloseP-bd_barrel"/>
</dbReference>
<dbReference type="PANTHER" id="PTHR42894:SF1">
    <property type="entry name" value="N-(5'-PHOSPHORIBOSYL)ANTHRANILATE ISOMERASE"/>
    <property type="match status" value="1"/>
</dbReference>
<keyword evidence="6 9" id="KW-0822">Tryptophan biosynthesis</keyword>
<feature type="domain" description="N-(5'phosphoribosyl) anthranilate isomerase (PRAI)" evidence="10">
    <location>
        <begin position="5"/>
        <end position="203"/>
    </location>
</feature>
<gene>
    <name evidence="9" type="primary">trpF</name>
    <name evidence="11" type="ORF">J4N46_08560</name>
</gene>
<dbReference type="Gene3D" id="3.20.20.70">
    <property type="entry name" value="Aldolase class I"/>
    <property type="match status" value="1"/>
</dbReference>
<keyword evidence="7 9" id="KW-0057">Aromatic amino acid biosynthesis</keyword>